<dbReference type="Gene3D" id="3.40.50.300">
    <property type="entry name" value="P-loop containing nucleotide triphosphate hydrolases"/>
    <property type="match status" value="1"/>
</dbReference>
<dbReference type="OrthoDB" id="226701at2"/>
<evidence type="ECO:0000256" key="1">
    <source>
        <dbReference type="SAM" id="MobiDB-lite"/>
    </source>
</evidence>
<gene>
    <name evidence="3" type="ORF">EFL26_20175</name>
</gene>
<accession>A0A3N0GID6</accession>
<evidence type="ECO:0000313" key="4">
    <source>
        <dbReference type="Proteomes" id="UP000279994"/>
    </source>
</evidence>
<protein>
    <recommendedName>
        <fullName evidence="2">TraD/TraG TraM recognition site domain-containing protein</fullName>
    </recommendedName>
</protein>
<feature type="domain" description="TraD/TraG TraM recognition site" evidence="2">
    <location>
        <begin position="22"/>
        <end position="102"/>
    </location>
</feature>
<name>A0A3N0GID6_9ACTN</name>
<dbReference type="Proteomes" id="UP000279994">
    <property type="component" value="Unassembled WGS sequence"/>
</dbReference>
<evidence type="ECO:0000259" key="2">
    <source>
        <dbReference type="Pfam" id="PF12696"/>
    </source>
</evidence>
<dbReference type="InterPro" id="IPR027417">
    <property type="entry name" value="P-loop_NTPase"/>
</dbReference>
<keyword evidence="4" id="KW-1185">Reference proteome</keyword>
<proteinExistence type="predicted"/>
<comment type="caution">
    <text evidence="3">The sequence shown here is derived from an EMBL/GenBank/DDBJ whole genome shotgun (WGS) entry which is preliminary data.</text>
</comment>
<organism evidence="3 4">
    <name type="scientific">Nocardioides pocheonensis</name>
    <dbReference type="NCBI Taxonomy" id="661485"/>
    <lineage>
        <taxon>Bacteria</taxon>
        <taxon>Bacillati</taxon>
        <taxon>Actinomycetota</taxon>
        <taxon>Actinomycetes</taxon>
        <taxon>Propionibacteriales</taxon>
        <taxon>Nocardioidaceae</taxon>
        <taxon>Nocardioides</taxon>
    </lineage>
</organism>
<dbReference type="EMBL" id="RJSF01000046">
    <property type="protein sequence ID" value="RNM12244.1"/>
    <property type="molecule type" value="Genomic_DNA"/>
</dbReference>
<evidence type="ECO:0000313" key="3">
    <source>
        <dbReference type="EMBL" id="RNM12244.1"/>
    </source>
</evidence>
<dbReference type="Pfam" id="PF12696">
    <property type="entry name" value="TraG-D_C"/>
    <property type="match status" value="1"/>
</dbReference>
<feature type="region of interest" description="Disordered" evidence="1">
    <location>
        <begin position="70"/>
        <end position="89"/>
    </location>
</feature>
<sequence>MGRLSRARHRPSNTVRTLFETTTQARDKWGDHAAGAIWDASIVKVILGGTSSARDLQDLSALIGERDEHTDTVSVGDYGSRSLQRSTRRVPVMPPETIRTLPFGTALVLLRSAPPLVADLRPWTARKEAAQLGVDRAAVEVALRRR</sequence>
<dbReference type="InterPro" id="IPR032689">
    <property type="entry name" value="TraG-D_C"/>
</dbReference>
<dbReference type="SUPFAM" id="SSF52540">
    <property type="entry name" value="P-loop containing nucleoside triphosphate hydrolases"/>
    <property type="match status" value="1"/>
</dbReference>
<dbReference type="AlphaFoldDB" id="A0A3N0GID6"/>
<reference evidence="3 4" key="1">
    <citation type="submission" date="2018-11" db="EMBL/GenBank/DDBJ databases">
        <authorList>
            <person name="Li F."/>
        </authorList>
    </citation>
    <scope>NUCLEOTIDE SEQUENCE [LARGE SCALE GENOMIC DNA]</scope>
    <source>
        <strain evidence="3 4">Gsoil 818</strain>
    </source>
</reference>